<evidence type="ECO:0000259" key="4">
    <source>
        <dbReference type="Pfam" id="PF00587"/>
    </source>
</evidence>
<reference evidence="5 6" key="1">
    <citation type="submission" date="2015-09" db="EMBL/GenBank/DDBJ databases">
        <title>Draft genome of the parasitic nematode Teladorsagia circumcincta isolate WARC Sus (inbred).</title>
        <authorList>
            <person name="Mitreva M."/>
        </authorList>
    </citation>
    <scope>NUCLEOTIDE SEQUENCE [LARGE SCALE GENOMIC DNA]</scope>
    <source>
        <strain evidence="5 6">S</strain>
    </source>
</reference>
<dbReference type="PANTHER" id="PTHR11451:SF44">
    <property type="entry name" value="THREONINE--TRNA LIGASE, CHLOROPLASTIC_MITOCHONDRIAL 2"/>
    <property type="match status" value="1"/>
</dbReference>
<evidence type="ECO:0000313" key="5">
    <source>
        <dbReference type="EMBL" id="PIO56663.1"/>
    </source>
</evidence>
<comment type="similarity">
    <text evidence="1">Belongs to the class-II aminoacyl-tRNA synthetase family.</text>
</comment>
<evidence type="ECO:0000256" key="1">
    <source>
        <dbReference type="ARBA" id="ARBA00008226"/>
    </source>
</evidence>
<proteinExistence type="inferred from homology"/>
<organism evidence="5 6">
    <name type="scientific">Teladorsagia circumcincta</name>
    <name type="common">Brown stomach worm</name>
    <name type="synonym">Ostertagia circumcincta</name>
    <dbReference type="NCBI Taxonomy" id="45464"/>
    <lineage>
        <taxon>Eukaryota</taxon>
        <taxon>Metazoa</taxon>
        <taxon>Ecdysozoa</taxon>
        <taxon>Nematoda</taxon>
        <taxon>Chromadorea</taxon>
        <taxon>Rhabditida</taxon>
        <taxon>Rhabditina</taxon>
        <taxon>Rhabditomorpha</taxon>
        <taxon>Strongyloidea</taxon>
        <taxon>Trichostrongylidae</taxon>
        <taxon>Teladorsagia</taxon>
    </lineage>
</organism>
<dbReference type="GO" id="GO:0006435">
    <property type="term" value="P:threonyl-tRNA aminoacylation"/>
    <property type="evidence" value="ECO:0007669"/>
    <property type="project" value="InterPro"/>
</dbReference>
<dbReference type="GO" id="GO:0004829">
    <property type="term" value="F:threonine-tRNA ligase activity"/>
    <property type="evidence" value="ECO:0007669"/>
    <property type="project" value="InterPro"/>
</dbReference>
<protein>
    <recommendedName>
        <fullName evidence="3">Threonyl-tRNA synthetase</fullName>
    </recommendedName>
</protein>
<keyword evidence="2" id="KW-0648">Protein biosynthesis</keyword>
<name>A0A2G9TFC9_TELCI</name>
<dbReference type="InterPro" id="IPR002314">
    <property type="entry name" value="aa-tRNA-synt_IIb"/>
</dbReference>
<dbReference type="PANTHER" id="PTHR11451">
    <property type="entry name" value="THREONINE-TRNA LIGASE"/>
    <property type="match status" value="1"/>
</dbReference>
<dbReference type="EMBL" id="KZ373794">
    <property type="protein sequence ID" value="PIO56663.1"/>
    <property type="molecule type" value="Genomic_DNA"/>
</dbReference>
<dbReference type="Gene3D" id="3.30.930.10">
    <property type="entry name" value="Bira Bifunctional Protein, Domain 2"/>
    <property type="match status" value="1"/>
</dbReference>
<dbReference type="PRINTS" id="PR01047">
    <property type="entry name" value="TRNASYNTHTHR"/>
</dbReference>
<dbReference type="SUPFAM" id="SSF55681">
    <property type="entry name" value="Class II aaRS and biotin synthetases"/>
    <property type="match status" value="1"/>
</dbReference>
<keyword evidence="6" id="KW-1185">Reference proteome</keyword>
<sequence>MGIREGAAPYYGPRIDLTLRDSNGRYHIYGSIQLDFELPERFDLGYIGEDGQRHRPVLIHRAIVPPAETILAIIATECGECWPFWLSLHQVSS</sequence>
<dbReference type="GO" id="GO:0005524">
    <property type="term" value="F:ATP binding"/>
    <property type="evidence" value="ECO:0007669"/>
    <property type="project" value="InterPro"/>
</dbReference>
<dbReference type="OrthoDB" id="5872299at2759"/>
<evidence type="ECO:0000256" key="3">
    <source>
        <dbReference type="ARBA" id="ARBA00031900"/>
    </source>
</evidence>
<accession>A0A2G9TFC9</accession>
<dbReference type="AlphaFoldDB" id="A0A2G9TFC9"/>
<dbReference type="GO" id="GO:0005739">
    <property type="term" value="C:mitochondrion"/>
    <property type="evidence" value="ECO:0007669"/>
    <property type="project" value="TreeGrafter"/>
</dbReference>
<dbReference type="InterPro" id="IPR002320">
    <property type="entry name" value="Thr-tRNA-ligase_IIa"/>
</dbReference>
<evidence type="ECO:0000256" key="2">
    <source>
        <dbReference type="ARBA" id="ARBA00022917"/>
    </source>
</evidence>
<feature type="domain" description="Aminoacyl-tRNA synthetase class II (G/ P/ S/T)" evidence="4">
    <location>
        <begin position="9"/>
        <end position="74"/>
    </location>
</feature>
<dbReference type="Pfam" id="PF00587">
    <property type="entry name" value="tRNA-synt_2b"/>
    <property type="match status" value="1"/>
</dbReference>
<dbReference type="Proteomes" id="UP000230423">
    <property type="component" value="Unassembled WGS sequence"/>
</dbReference>
<dbReference type="InterPro" id="IPR045864">
    <property type="entry name" value="aa-tRNA-synth_II/BPL/LPL"/>
</dbReference>
<evidence type="ECO:0000313" key="6">
    <source>
        <dbReference type="Proteomes" id="UP000230423"/>
    </source>
</evidence>
<gene>
    <name evidence="5" type="ORF">TELCIR_21937</name>
</gene>